<evidence type="ECO:0000256" key="4">
    <source>
        <dbReference type="ARBA" id="ARBA00023163"/>
    </source>
</evidence>
<dbReference type="AlphaFoldDB" id="A0A1I2MPK9"/>
<dbReference type="PANTHER" id="PTHR30204">
    <property type="entry name" value="REDOX-CYCLING DRUG-SENSING TRANSCRIPTIONAL ACTIVATOR SOXR"/>
    <property type="match status" value="1"/>
</dbReference>
<dbReference type="PROSITE" id="PS50937">
    <property type="entry name" value="HTH_MERR_2"/>
    <property type="match status" value="1"/>
</dbReference>
<evidence type="ECO:0000313" key="7">
    <source>
        <dbReference type="EMBL" id="SFF93382.1"/>
    </source>
</evidence>
<feature type="coiled-coil region" evidence="5">
    <location>
        <begin position="79"/>
        <end position="106"/>
    </location>
</feature>
<organism evidence="7 8">
    <name type="scientific">Sporolactobacillus nakayamae</name>
    <dbReference type="NCBI Taxonomy" id="269670"/>
    <lineage>
        <taxon>Bacteria</taxon>
        <taxon>Bacillati</taxon>
        <taxon>Bacillota</taxon>
        <taxon>Bacilli</taxon>
        <taxon>Bacillales</taxon>
        <taxon>Sporolactobacillaceae</taxon>
        <taxon>Sporolactobacillus</taxon>
    </lineage>
</organism>
<sequence>MKIGEFVKRCQTTKDTIRYYEELALIKPDTSTAYKDYNQKNINDFQVIKEMQSLGLSLRVIQGLFKVKRMNGCGSQSLIHDVTNALNKQEDLLRKEEKRIRDQRMHLRTLIVELQSLNKE</sequence>
<accession>A0A1I2MPK9</accession>
<dbReference type="EMBL" id="FOOY01000003">
    <property type="protein sequence ID" value="SFF93382.1"/>
    <property type="molecule type" value="Genomic_DNA"/>
</dbReference>
<dbReference type="Pfam" id="PF13411">
    <property type="entry name" value="MerR_1"/>
    <property type="match status" value="1"/>
</dbReference>
<evidence type="ECO:0000259" key="6">
    <source>
        <dbReference type="PROSITE" id="PS50937"/>
    </source>
</evidence>
<dbReference type="CDD" id="cd00592">
    <property type="entry name" value="HTH_MerR-like"/>
    <property type="match status" value="1"/>
</dbReference>
<evidence type="ECO:0000256" key="3">
    <source>
        <dbReference type="ARBA" id="ARBA00023125"/>
    </source>
</evidence>
<name>A0A1I2MPK9_9BACL</name>
<dbReference type="GO" id="GO:0003677">
    <property type="term" value="F:DNA binding"/>
    <property type="evidence" value="ECO:0007669"/>
    <property type="project" value="UniProtKB-KW"/>
</dbReference>
<dbReference type="InterPro" id="IPR000551">
    <property type="entry name" value="MerR-type_HTH_dom"/>
</dbReference>
<keyword evidence="2" id="KW-0805">Transcription regulation</keyword>
<dbReference type="InterPro" id="IPR009061">
    <property type="entry name" value="DNA-bd_dom_put_sf"/>
</dbReference>
<evidence type="ECO:0000256" key="2">
    <source>
        <dbReference type="ARBA" id="ARBA00023015"/>
    </source>
</evidence>
<keyword evidence="8" id="KW-1185">Reference proteome</keyword>
<keyword evidence="3" id="KW-0238">DNA-binding</keyword>
<dbReference type="SUPFAM" id="SSF46955">
    <property type="entry name" value="Putative DNA-binding domain"/>
    <property type="match status" value="1"/>
</dbReference>
<dbReference type="InterPro" id="IPR047057">
    <property type="entry name" value="MerR_fam"/>
</dbReference>
<dbReference type="GO" id="GO:0003700">
    <property type="term" value="F:DNA-binding transcription factor activity"/>
    <property type="evidence" value="ECO:0007669"/>
    <property type="project" value="InterPro"/>
</dbReference>
<evidence type="ECO:0000256" key="5">
    <source>
        <dbReference type="SAM" id="Coils"/>
    </source>
</evidence>
<gene>
    <name evidence="7" type="ORF">SAMN02982927_00009</name>
</gene>
<proteinExistence type="predicted"/>
<feature type="domain" description="HTH merR-type" evidence="6">
    <location>
        <begin position="1"/>
        <end position="67"/>
    </location>
</feature>
<dbReference type="Proteomes" id="UP000198752">
    <property type="component" value="Unassembled WGS sequence"/>
</dbReference>
<keyword evidence="5" id="KW-0175">Coiled coil</keyword>
<protein>
    <submittedName>
        <fullName evidence="7">MerR HTH family regulatory protein</fullName>
    </submittedName>
</protein>
<reference evidence="8" key="1">
    <citation type="submission" date="2016-10" db="EMBL/GenBank/DDBJ databases">
        <authorList>
            <person name="Varghese N."/>
            <person name="Submissions S."/>
        </authorList>
    </citation>
    <scope>NUCLEOTIDE SEQUENCE [LARGE SCALE GENOMIC DNA]</scope>
    <source>
        <strain evidence="8">ATCC 700379</strain>
    </source>
</reference>
<dbReference type="Gene3D" id="1.10.1660.10">
    <property type="match status" value="1"/>
</dbReference>
<dbReference type="STRING" id="269670.SAMN02982927_00009"/>
<dbReference type="PANTHER" id="PTHR30204:SF69">
    <property type="entry name" value="MERR-FAMILY TRANSCRIPTIONAL REGULATOR"/>
    <property type="match status" value="1"/>
</dbReference>
<evidence type="ECO:0000313" key="8">
    <source>
        <dbReference type="Proteomes" id="UP000198752"/>
    </source>
</evidence>
<keyword evidence="4" id="KW-0804">Transcription</keyword>
<dbReference type="RefSeq" id="WP_177184553.1">
    <property type="nucleotide sequence ID" value="NZ_FOOY01000003.1"/>
</dbReference>
<dbReference type="SMART" id="SM00422">
    <property type="entry name" value="HTH_MERR"/>
    <property type="match status" value="1"/>
</dbReference>
<keyword evidence="1" id="KW-0678">Repressor</keyword>
<evidence type="ECO:0000256" key="1">
    <source>
        <dbReference type="ARBA" id="ARBA00022491"/>
    </source>
</evidence>